<dbReference type="Proteomes" id="UP000504627">
    <property type="component" value="Unplaced"/>
</dbReference>
<feature type="compositionally biased region" description="Basic and acidic residues" evidence="1">
    <location>
        <begin position="22"/>
        <end position="32"/>
    </location>
</feature>
<feature type="compositionally biased region" description="Low complexity" evidence="1">
    <location>
        <begin position="168"/>
        <end position="182"/>
    </location>
</feature>
<dbReference type="InParanoid" id="A0A6J2HLQ4"/>
<organism evidence="2 3">
    <name type="scientific">Pipra filicauda</name>
    <name type="common">Wire-tailed manakin</name>
    <dbReference type="NCBI Taxonomy" id="649802"/>
    <lineage>
        <taxon>Eukaryota</taxon>
        <taxon>Metazoa</taxon>
        <taxon>Chordata</taxon>
        <taxon>Craniata</taxon>
        <taxon>Vertebrata</taxon>
        <taxon>Euteleostomi</taxon>
        <taxon>Archelosauria</taxon>
        <taxon>Archosauria</taxon>
        <taxon>Dinosauria</taxon>
        <taxon>Saurischia</taxon>
        <taxon>Theropoda</taxon>
        <taxon>Coelurosauria</taxon>
        <taxon>Aves</taxon>
        <taxon>Neognathae</taxon>
        <taxon>Neoaves</taxon>
        <taxon>Telluraves</taxon>
        <taxon>Australaves</taxon>
        <taxon>Passeriformes</taxon>
        <taxon>Pipridae</taxon>
        <taxon>Pipra</taxon>
    </lineage>
</organism>
<gene>
    <name evidence="3" type="primary">LOC113993782</name>
</gene>
<keyword evidence="2" id="KW-1185">Reference proteome</keyword>
<evidence type="ECO:0000313" key="2">
    <source>
        <dbReference type="Proteomes" id="UP000504627"/>
    </source>
</evidence>
<accession>A0A6J2HLQ4</accession>
<protein>
    <submittedName>
        <fullName evidence="3">Translation initiation factor IF-2-like</fullName>
    </submittedName>
</protein>
<evidence type="ECO:0000256" key="1">
    <source>
        <dbReference type="SAM" id="MobiDB-lite"/>
    </source>
</evidence>
<dbReference type="AlphaFoldDB" id="A0A6J2HLQ4"/>
<feature type="compositionally biased region" description="Pro residues" evidence="1">
    <location>
        <begin position="198"/>
        <end position="210"/>
    </location>
</feature>
<feature type="region of interest" description="Disordered" evidence="1">
    <location>
        <begin position="195"/>
        <end position="260"/>
    </location>
</feature>
<evidence type="ECO:0000313" key="3">
    <source>
        <dbReference type="RefSeq" id="XP_027588073.1"/>
    </source>
</evidence>
<reference evidence="3" key="1">
    <citation type="submission" date="2025-08" db="UniProtKB">
        <authorList>
            <consortium name="RefSeq"/>
        </authorList>
    </citation>
    <scope>IDENTIFICATION</scope>
    <source>
        <tissue evidence="3">Muscle</tissue>
    </source>
</reference>
<name>A0A6J2HLQ4_9PASS</name>
<feature type="compositionally biased region" description="Low complexity" evidence="1">
    <location>
        <begin position="64"/>
        <end position="80"/>
    </location>
</feature>
<feature type="compositionally biased region" description="Low complexity" evidence="1">
    <location>
        <begin position="211"/>
        <end position="249"/>
    </location>
</feature>
<feature type="region of interest" description="Disordered" evidence="1">
    <location>
        <begin position="1"/>
        <end position="182"/>
    </location>
</feature>
<dbReference type="RefSeq" id="XP_027588073.1">
    <property type="nucleotide sequence ID" value="XM_027732272.1"/>
</dbReference>
<proteinExistence type="predicted"/>
<sequence length="286" mass="27909">MARSGPAGPPGAHTGSSPPAARSDDATRRDDAPGAQEVPHPSAGVLPPPRPDDVTWQQQRRCRGNGPRRPGAGPAAAPCGVCRSRAPRGHSSAGRERGPRGGAARLTCGSLRSEGPRSLSRTPVVSRRARAAGRSPAEGSFSAFGTGPVSGTGSGAAARSGTPPPRGPAARGPASLGASARPELRGRAAVALLAGPPGALPLPAPLPPPGGSAASDSAPRALRPPARAPGALRARPGPFPGAGCAPCPRLGGRAVAEGSAARDWSVLGPVTVPGAAGTCARPAAGV</sequence>
<dbReference type="GeneID" id="113993782"/>